<keyword evidence="3" id="KW-1133">Transmembrane helix</keyword>
<keyword evidence="6" id="KW-1185">Reference proteome</keyword>
<gene>
    <name evidence="5" type="ORF">CCH79_00003950</name>
</gene>
<evidence type="ECO:0000256" key="3">
    <source>
        <dbReference type="SAM" id="Phobius"/>
    </source>
</evidence>
<reference evidence="5 6" key="1">
    <citation type="journal article" date="2018" name="G3 (Bethesda)">
        <title>A High-Quality Reference Genome for the Invasive Mosquitofish Gambusia affinis Using a Chicago Library.</title>
        <authorList>
            <person name="Hoffberg S.L."/>
            <person name="Troendle N.J."/>
            <person name="Glenn T.C."/>
            <person name="Mahmud O."/>
            <person name="Louha S."/>
            <person name="Chalopin D."/>
            <person name="Bennetzen J.L."/>
            <person name="Mauricio R."/>
        </authorList>
    </citation>
    <scope>NUCLEOTIDE SEQUENCE [LARGE SCALE GENOMIC DNA]</scope>
    <source>
        <strain evidence="5">NE01/NJP1002.9</strain>
        <tissue evidence="5">Muscle</tissue>
    </source>
</reference>
<accession>A0A315V509</accession>
<evidence type="ECO:0000256" key="2">
    <source>
        <dbReference type="SAM" id="MobiDB-lite"/>
    </source>
</evidence>
<sequence>MSTGFTVGSKMFLTIMAVWIFFSLAADKVGRGALAQRRSYFPGLCFQVLLTLAVFQCVVLRLSANGYVEIPVELKGGKRFCINPKSQWLKSKRDQVDVIIAHPAVIKGQMASTGTLALKVGGGCISQQVTKRFTSDPVGSPAQQTQTARSKMFLTIMAVWIFLAVADVTCQGHVQPTCCDEGTDWGIDEKIIHCWNQRAGAACKGHFYIIEVSSGKRFCINPNSQWMKDKIEKENLKCQPTNRRHQQKPDLAAKTKKKH</sequence>
<protein>
    <recommendedName>
        <fullName evidence="4">Chemokine interleukin-8-like domain-containing protein</fullName>
    </recommendedName>
</protein>
<feature type="transmembrane region" description="Helical" evidence="3">
    <location>
        <begin position="41"/>
        <end position="60"/>
    </location>
</feature>
<keyword evidence="3" id="KW-0472">Membrane</keyword>
<evidence type="ECO:0000313" key="5">
    <source>
        <dbReference type="EMBL" id="PWA18155.1"/>
    </source>
</evidence>
<feature type="region of interest" description="Disordered" evidence="2">
    <location>
        <begin position="236"/>
        <end position="259"/>
    </location>
</feature>
<evidence type="ECO:0000313" key="6">
    <source>
        <dbReference type="Proteomes" id="UP000250572"/>
    </source>
</evidence>
<dbReference type="SUPFAM" id="SSF54117">
    <property type="entry name" value="Interleukin 8-like chemokines"/>
    <property type="match status" value="1"/>
</dbReference>
<dbReference type="Proteomes" id="UP000250572">
    <property type="component" value="Unassembled WGS sequence"/>
</dbReference>
<dbReference type="GO" id="GO:0005615">
    <property type="term" value="C:extracellular space"/>
    <property type="evidence" value="ECO:0007669"/>
    <property type="project" value="UniProtKB-KW"/>
</dbReference>
<evidence type="ECO:0000256" key="1">
    <source>
        <dbReference type="ARBA" id="ARBA00022514"/>
    </source>
</evidence>
<dbReference type="InterPro" id="IPR036048">
    <property type="entry name" value="Interleukin_8-like_sf"/>
</dbReference>
<name>A0A315V509_GAMAF</name>
<dbReference type="Gene3D" id="2.40.50.40">
    <property type="match status" value="1"/>
</dbReference>
<keyword evidence="3" id="KW-0812">Transmembrane</keyword>
<feature type="domain" description="Chemokine interleukin-8-like" evidence="4">
    <location>
        <begin position="177"/>
        <end position="232"/>
    </location>
</feature>
<dbReference type="Pfam" id="PF00048">
    <property type="entry name" value="IL8"/>
    <property type="match status" value="1"/>
</dbReference>
<dbReference type="GO" id="GO:0008009">
    <property type="term" value="F:chemokine activity"/>
    <property type="evidence" value="ECO:0007669"/>
    <property type="project" value="InterPro"/>
</dbReference>
<dbReference type="InterPro" id="IPR001811">
    <property type="entry name" value="Chemokine_IL8-like_dom"/>
</dbReference>
<dbReference type="AlphaFoldDB" id="A0A315V509"/>
<comment type="caution">
    <text evidence="5">The sequence shown here is derived from an EMBL/GenBank/DDBJ whole genome shotgun (WGS) entry which is preliminary data.</text>
</comment>
<organism evidence="5 6">
    <name type="scientific">Gambusia affinis</name>
    <name type="common">Western mosquitofish</name>
    <name type="synonym">Heterandria affinis</name>
    <dbReference type="NCBI Taxonomy" id="33528"/>
    <lineage>
        <taxon>Eukaryota</taxon>
        <taxon>Metazoa</taxon>
        <taxon>Chordata</taxon>
        <taxon>Craniata</taxon>
        <taxon>Vertebrata</taxon>
        <taxon>Euteleostomi</taxon>
        <taxon>Actinopterygii</taxon>
        <taxon>Neopterygii</taxon>
        <taxon>Teleostei</taxon>
        <taxon>Neoteleostei</taxon>
        <taxon>Acanthomorphata</taxon>
        <taxon>Ovalentaria</taxon>
        <taxon>Atherinomorphae</taxon>
        <taxon>Cyprinodontiformes</taxon>
        <taxon>Poeciliidae</taxon>
        <taxon>Poeciliinae</taxon>
        <taxon>Gambusia</taxon>
    </lineage>
</organism>
<keyword evidence="1" id="KW-0202">Cytokine</keyword>
<dbReference type="EMBL" id="NHOQ01002355">
    <property type="protein sequence ID" value="PWA18155.1"/>
    <property type="molecule type" value="Genomic_DNA"/>
</dbReference>
<dbReference type="GO" id="GO:0006955">
    <property type="term" value="P:immune response"/>
    <property type="evidence" value="ECO:0007669"/>
    <property type="project" value="InterPro"/>
</dbReference>
<proteinExistence type="predicted"/>
<evidence type="ECO:0000259" key="4">
    <source>
        <dbReference type="Pfam" id="PF00048"/>
    </source>
</evidence>